<sequence>MDKLLDLLVSDIMGPFSQHPQGFQYVLTIRDHVFTYSIVYPLNSRSDVLAAILDAIAHLSAQLGISPKALQMNNAREFVSASFTAAPVKLGDMARAMLAERSMLDRFWQFAYALAFYLHNRLPNRRCPDSSPHQVLYGRPPSISTLYPFGERAIVHVPSVQPAHKLAARGVEHRLLKPLLASGGWLLYDPAGNQMIHLVSVIFPCFQMARLEKGSLAKGSLGHVLNMMILSQVPTELYFEREEKAISSVPLAKDI</sequence>
<dbReference type="AlphaFoldDB" id="A0A9Q3IV40"/>
<dbReference type="GO" id="GO:0004519">
    <property type="term" value="F:endonuclease activity"/>
    <property type="evidence" value="ECO:0007669"/>
    <property type="project" value="UniProtKB-KW"/>
</dbReference>
<evidence type="ECO:0000256" key="7">
    <source>
        <dbReference type="ARBA" id="ARBA00022908"/>
    </source>
</evidence>
<dbReference type="GO" id="GO:0006310">
    <property type="term" value="P:DNA recombination"/>
    <property type="evidence" value="ECO:0007669"/>
    <property type="project" value="UniProtKB-KW"/>
</dbReference>
<dbReference type="GO" id="GO:0003887">
    <property type="term" value="F:DNA-directed DNA polymerase activity"/>
    <property type="evidence" value="ECO:0007669"/>
    <property type="project" value="UniProtKB-KW"/>
</dbReference>
<accession>A0A9Q3IV40</accession>
<dbReference type="SUPFAM" id="SSF53098">
    <property type="entry name" value="Ribonuclease H-like"/>
    <property type="match status" value="1"/>
</dbReference>
<dbReference type="PANTHER" id="PTHR42648:SF11">
    <property type="entry name" value="TRANSPOSON TY4-P GAG-POL POLYPROTEIN"/>
    <property type="match status" value="1"/>
</dbReference>
<keyword evidence="5" id="KW-0378">Hydrolase</keyword>
<evidence type="ECO:0000256" key="5">
    <source>
        <dbReference type="ARBA" id="ARBA00022801"/>
    </source>
</evidence>
<dbReference type="Proteomes" id="UP000765509">
    <property type="component" value="Unassembled WGS sequence"/>
</dbReference>
<evidence type="ECO:0000256" key="4">
    <source>
        <dbReference type="ARBA" id="ARBA00022759"/>
    </source>
</evidence>
<dbReference type="InterPro" id="IPR012337">
    <property type="entry name" value="RNaseH-like_sf"/>
</dbReference>
<dbReference type="GO" id="GO:0003676">
    <property type="term" value="F:nucleic acid binding"/>
    <property type="evidence" value="ECO:0007669"/>
    <property type="project" value="InterPro"/>
</dbReference>
<keyword evidence="9" id="KW-0808">Transferase</keyword>
<evidence type="ECO:0000256" key="2">
    <source>
        <dbReference type="ARBA" id="ARBA00022722"/>
    </source>
</evidence>
<evidence type="ECO:0000313" key="11">
    <source>
        <dbReference type="EMBL" id="MBW0550571.1"/>
    </source>
</evidence>
<gene>
    <name evidence="11" type="ORF">O181_090286</name>
</gene>
<dbReference type="PANTHER" id="PTHR42648">
    <property type="entry name" value="TRANSPOSASE, PUTATIVE-RELATED"/>
    <property type="match status" value="1"/>
</dbReference>
<dbReference type="GO" id="GO:0046872">
    <property type="term" value="F:metal ion binding"/>
    <property type="evidence" value="ECO:0007669"/>
    <property type="project" value="UniProtKB-KW"/>
</dbReference>
<protein>
    <recommendedName>
        <fullName evidence="13">Integrase catalytic domain-containing protein</fullName>
    </recommendedName>
</protein>
<evidence type="ECO:0000256" key="10">
    <source>
        <dbReference type="ARBA" id="ARBA00023172"/>
    </source>
</evidence>
<keyword evidence="1" id="KW-0548">Nucleotidyltransferase</keyword>
<proteinExistence type="predicted"/>
<name>A0A9Q3IV40_9BASI</name>
<evidence type="ECO:0008006" key="13">
    <source>
        <dbReference type="Google" id="ProtNLM"/>
    </source>
</evidence>
<evidence type="ECO:0000256" key="8">
    <source>
        <dbReference type="ARBA" id="ARBA00022918"/>
    </source>
</evidence>
<dbReference type="GO" id="GO:0003964">
    <property type="term" value="F:RNA-directed DNA polymerase activity"/>
    <property type="evidence" value="ECO:0007669"/>
    <property type="project" value="UniProtKB-KW"/>
</dbReference>
<keyword evidence="12" id="KW-1185">Reference proteome</keyword>
<evidence type="ECO:0000256" key="1">
    <source>
        <dbReference type="ARBA" id="ARBA00022695"/>
    </source>
</evidence>
<dbReference type="Gene3D" id="3.30.420.10">
    <property type="entry name" value="Ribonuclease H-like superfamily/Ribonuclease H"/>
    <property type="match status" value="1"/>
</dbReference>
<organism evidence="11 12">
    <name type="scientific">Austropuccinia psidii MF-1</name>
    <dbReference type="NCBI Taxonomy" id="1389203"/>
    <lineage>
        <taxon>Eukaryota</taxon>
        <taxon>Fungi</taxon>
        <taxon>Dikarya</taxon>
        <taxon>Basidiomycota</taxon>
        <taxon>Pucciniomycotina</taxon>
        <taxon>Pucciniomycetes</taxon>
        <taxon>Pucciniales</taxon>
        <taxon>Sphaerophragmiaceae</taxon>
        <taxon>Austropuccinia</taxon>
    </lineage>
</organism>
<keyword evidence="6" id="KW-0460">Magnesium</keyword>
<keyword evidence="10" id="KW-0233">DNA recombination</keyword>
<keyword evidence="7" id="KW-0229">DNA integration</keyword>
<evidence type="ECO:0000313" key="12">
    <source>
        <dbReference type="Proteomes" id="UP000765509"/>
    </source>
</evidence>
<dbReference type="InterPro" id="IPR036397">
    <property type="entry name" value="RNaseH_sf"/>
</dbReference>
<dbReference type="GO" id="GO:0016787">
    <property type="term" value="F:hydrolase activity"/>
    <property type="evidence" value="ECO:0007669"/>
    <property type="project" value="UniProtKB-KW"/>
</dbReference>
<dbReference type="GO" id="GO:0015074">
    <property type="term" value="P:DNA integration"/>
    <property type="evidence" value="ECO:0007669"/>
    <property type="project" value="UniProtKB-KW"/>
</dbReference>
<evidence type="ECO:0000256" key="9">
    <source>
        <dbReference type="ARBA" id="ARBA00022932"/>
    </source>
</evidence>
<keyword evidence="9" id="KW-0239">DNA-directed DNA polymerase</keyword>
<keyword evidence="3" id="KW-0479">Metal-binding</keyword>
<dbReference type="InterPro" id="IPR039537">
    <property type="entry name" value="Retrotran_Ty1/copia-like"/>
</dbReference>
<dbReference type="OrthoDB" id="2640446at2759"/>
<keyword evidence="2" id="KW-0540">Nuclease</keyword>
<evidence type="ECO:0000256" key="6">
    <source>
        <dbReference type="ARBA" id="ARBA00022842"/>
    </source>
</evidence>
<keyword evidence="4" id="KW-0255">Endonuclease</keyword>
<evidence type="ECO:0000256" key="3">
    <source>
        <dbReference type="ARBA" id="ARBA00022723"/>
    </source>
</evidence>
<comment type="caution">
    <text evidence="11">The sequence shown here is derived from an EMBL/GenBank/DDBJ whole genome shotgun (WGS) entry which is preliminary data.</text>
</comment>
<dbReference type="EMBL" id="AVOT02056190">
    <property type="protein sequence ID" value="MBW0550571.1"/>
    <property type="molecule type" value="Genomic_DNA"/>
</dbReference>
<reference evidence="11" key="1">
    <citation type="submission" date="2021-03" db="EMBL/GenBank/DDBJ databases">
        <title>Draft genome sequence of rust myrtle Austropuccinia psidii MF-1, a brazilian biotype.</title>
        <authorList>
            <person name="Quecine M.C."/>
            <person name="Pachon D.M.R."/>
            <person name="Bonatelli M.L."/>
            <person name="Correr F.H."/>
            <person name="Franceschini L.M."/>
            <person name="Leite T.F."/>
            <person name="Margarido G.R.A."/>
            <person name="Almeida C.A."/>
            <person name="Ferrarezi J.A."/>
            <person name="Labate C.A."/>
        </authorList>
    </citation>
    <scope>NUCLEOTIDE SEQUENCE</scope>
    <source>
        <strain evidence="11">MF-1</strain>
    </source>
</reference>
<keyword evidence="8" id="KW-0695">RNA-directed DNA polymerase</keyword>